<sequence length="60" mass="6241">MLGGCGQREDVGRSYEDADGSVGLVLDEPLAARRKDGRVQEPPADQDVRPGAGLDDCGLG</sequence>
<reference evidence="2" key="2">
    <citation type="submission" date="2020-09" db="EMBL/GenBank/DDBJ databases">
        <authorList>
            <person name="Sun Q."/>
            <person name="Ohkuma M."/>
        </authorList>
    </citation>
    <scope>NUCLEOTIDE SEQUENCE</scope>
    <source>
        <strain evidence="2">JCM 3086</strain>
    </source>
</reference>
<reference evidence="2" key="1">
    <citation type="journal article" date="2014" name="Int. J. Syst. Evol. Microbiol.">
        <title>Complete genome sequence of Corynebacterium casei LMG S-19264T (=DSM 44701T), isolated from a smear-ripened cheese.</title>
        <authorList>
            <consortium name="US DOE Joint Genome Institute (JGI-PGF)"/>
            <person name="Walter F."/>
            <person name="Albersmeier A."/>
            <person name="Kalinowski J."/>
            <person name="Ruckert C."/>
        </authorList>
    </citation>
    <scope>NUCLEOTIDE SEQUENCE</scope>
    <source>
        <strain evidence="2">JCM 3086</strain>
    </source>
</reference>
<dbReference type="EMBL" id="BMQA01000003">
    <property type="protein sequence ID" value="GGJ04308.1"/>
    <property type="molecule type" value="Genomic_DNA"/>
</dbReference>
<gene>
    <name evidence="2" type="ORF">GCM10010121_013300</name>
</gene>
<accession>A0A917NKD4</accession>
<evidence type="ECO:0000313" key="3">
    <source>
        <dbReference type="Proteomes" id="UP000657574"/>
    </source>
</evidence>
<protein>
    <submittedName>
        <fullName evidence="2">Uncharacterized protein</fullName>
    </submittedName>
</protein>
<evidence type="ECO:0000313" key="2">
    <source>
        <dbReference type="EMBL" id="GGJ04308.1"/>
    </source>
</evidence>
<organism evidence="2 3">
    <name type="scientific">Streptomyces brasiliensis</name>
    <dbReference type="NCBI Taxonomy" id="1954"/>
    <lineage>
        <taxon>Bacteria</taxon>
        <taxon>Bacillati</taxon>
        <taxon>Actinomycetota</taxon>
        <taxon>Actinomycetes</taxon>
        <taxon>Kitasatosporales</taxon>
        <taxon>Streptomycetaceae</taxon>
        <taxon>Streptomyces</taxon>
    </lineage>
</organism>
<dbReference type="Proteomes" id="UP000657574">
    <property type="component" value="Unassembled WGS sequence"/>
</dbReference>
<proteinExistence type="predicted"/>
<feature type="compositionally biased region" description="Basic and acidic residues" evidence="1">
    <location>
        <begin position="30"/>
        <end position="39"/>
    </location>
</feature>
<comment type="caution">
    <text evidence="2">The sequence shown here is derived from an EMBL/GenBank/DDBJ whole genome shotgun (WGS) entry which is preliminary data.</text>
</comment>
<feature type="region of interest" description="Disordered" evidence="1">
    <location>
        <begin position="1"/>
        <end position="60"/>
    </location>
</feature>
<evidence type="ECO:0000256" key="1">
    <source>
        <dbReference type="SAM" id="MobiDB-lite"/>
    </source>
</evidence>
<feature type="compositionally biased region" description="Basic and acidic residues" evidence="1">
    <location>
        <begin position="7"/>
        <end position="16"/>
    </location>
</feature>
<dbReference type="AlphaFoldDB" id="A0A917NKD4"/>
<keyword evidence="3" id="KW-1185">Reference proteome</keyword>
<name>A0A917NKD4_9ACTN</name>